<dbReference type="OrthoDB" id="4026783at2759"/>
<feature type="region of interest" description="Disordered" evidence="1">
    <location>
        <begin position="241"/>
        <end position="281"/>
    </location>
</feature>
<keyword evidence="3" id="KW-1185">Reference proteome</keyword>
<comment type="caution">
    <text evidence="2">The sequence shown here is derived from an EMBL/GenBank/DDBJ whole genome shotgun (WGS) entry which is preliminary data.</text>
</comment>
<dbReference type="EMBL" id="CAKXYY010000002">
    <property type="protein sequence ID" value="CAH2350913.1"/>
    <property type="molecule type" value="Genomic_DNA"/>
</dbReference>
<dbReference type="Proteomes" id="UP000837801">
    <property type="component" value="Unassembled WGS sequence"/>
</dbReference>
<evidence type="ECO:0000313" key="3">
    <source>
        <dbReference type="Proteomes" id="UP000837801"/>
    </source>
</evidence>
<proteinExistence type="predicted"/>
<protein>
    <submittedName>
        <fullName evidence="2">Uncharacterized protein</fullName>
    </submittedName>
</protein>
<feature type="region of interest" description="Disordered" evidence="1">
    <location>
        <begin position="301"/>
        <end position="334"/>
    </location>
</feature>
<accession>A0A9P0VWG6</accession>
<evidence type="ECO:0000256" key="1">
    <source>
        <dbReference type="SAM" id="MobiDB-lite"/>
    </source>
</evidence>
<feature type="region of interest" description="Disordered" evidence="1">
    <location>
        <begin position="173"/>
        <end position="221"/>
    </location>
</feature>
<dbReference type="AlphaFoldDB" id="A0A9P0VWG6"/>
<evidence type="ECO:0000313" key="2">
    <source>
        <dbReference type="EMBL" id="CAH2350913.1"/>
    </source>
</evidence>
<sequence>MSRFVTIHYDPEKWVELNKRPNRKKLVTITDGQSESTNTSRNSVDLTPSKMVTFKFGSRAKSREVSTSPTKRISSPTLAALRNLHKNGNNINTVNRSRSASPPVEFQRSETPNIDDSLTAMSMYQNFVMEQKTEQEVLEADWFDDLKRVAQRLHFLREAYKIVQSVHRKKLEVKQSSTPEAENEAGEVVGNLVVEEEEGVTTPAGIDVEEEESSRRRESVGDHLSLDLLNVPGITISPLVSEADQDEEDITSSQPGTSPIKQSGGENDSTGDNIMLSGRRRNFIGSNENSIYKKENDNLDLDVGSLQDNDNDSIDGGNSSSNFETPMEHISGMY</sequence>
<gene>
    <name evidence="2" type="ORF">CLIB1423_02S07976</name>
</gene>
<feature type="compositionally biased region" description="Polar residues" evidence="1">
    <location>
        <begin position="251"/>
        <end position="272"/>
    </location>
</feature>
<organism evidence="2 3">
    <name type="scientific">[Candida] railenensis</name>
    <dbReference type="NCBI Taxonomy" id="45579"/>
    <lineage>
        <taxon>Eukaryota</taxon>
        <taxon>Fungi</taxon>
        <taxon>Dikarya</taxon>
        <taxon>Ascomycota</taxon>
        <taxon>Saccharomycotina</taxon>
        <taxon>Pichiomycetes</taxon>
        <taxon>Debaryomycetaceae</taxon>
        <taxon>Kurtzmaniella</taxon>
    </lineage>
</organism>
<name>A0A9P0VWG6_9ASCO</name>
<reference evidence="2" key="1">
    <citation type="submission" date="2022-03" db="EMBL/GenBank/DDBJ databases">
        <authorList>
            <person name="Legras J.-L."/>
            <person name="Devillers H."/>
            <person name="Grondin C."/>
        </authorList>
    </citation>
    <scope>NUCLEOTIDE SEQUENCE</scope>
    <source>
        <strain evidence="2">CLIB 1423</strain>
    </source>
</reference>